<dbReference type="EMBL" id="FZOF01000026">
    <property type="protein sequence ID" value="SNT44371.1"/>
    <property type="molecule type" value="Genomic_DNA"/>
</dbReference>
<gene>
    <name evidence="2" type="ORF">SAMN05216252_12610</name>
</gene>
<proteinExistence type="predicted"/>
<organism evidence="2 3">
    <name type="scientific">Actinacidiphila glaucinigra</name>
    <dbReference type="NCBI Taxonomy" id="235986"/>
    <lineage>
        <taxon>Bacteria</taxon>
        <taxon>Bacillati</taxon>
        <taxon>Actinomycetota</taxon>
        <taxon>Actinomycetes</taxon>
        <taxon>Kitasatosporales</taxon>
        <taxon>Streptomycetaceae</taxon>
        <taxon>Actinacidiphila</taxon>
    </lineage>
</organism>
<reference evidence="2 3" key="1">
    <citation type="submission" date="2017-06" db="EMBL/GenBank/DDBJ databases">
        <authorList>
            <person name="Kim H.J."/>
            <person name="Triplett B.A."/>
        </authorList>
    </citation>
    <scope>NUCLEOTIDE SEQUENCE [LARGE SCALE GENOMIC DNA]</scope>
    <source>
        <strain evidence="2 3">CGMCC 4.1858</strain>
    </source>
</reference>
<dbReference type="Proteomes" id="UP000198280">
    <property type="component" value="Unassembled WGS sequence"/>
</dbReference>
<evidence type="ECO:0000256" key="1">
    <source>
        <dbReference type="SAM" id="SignalP"/>
    </source>
</evidence>
<dbReference type="AlphaFoldDB" id="A0A239MNS9"/>
<sequence>MKLGYVTAAALLAAVPFTVTSPPAAALETTHIVKLTATMRTYACCDFLTEKSHEENTTLHSTLNLTNSKRHAEKKFELCAGEEARGVLRIHADLLTSGEVQLSPWLTLYEGTSCLSTDDEGRSDFAARNLKSGRGSMTWEMTVHNTEFHSDDEAFAKLTVTHDIWP</sequence>
<feature type="chain" id="PRO_5012579687" evidence="1">
    <location>
        <begin position="27"/>
        <end position="166"/>
    </location>
</feature>
<feature type="signal peptide" evidence="1">
    <location>
        <begin position="1"/>
        <end position="26"/>
    </location>
</feature>
<dbReference type="OrthoDB" id="9804511at2"/>
<protein>
    <submittedName>
        <fullName evidence="2">Uncharacterized protein</fullName>
    </submittedName>
</protein>
<dbReference type="RefSeq" id="WP_143681704.1">
    <property type="nucleotide sequence ID" value="NZ_FZOF01000026.1"/>
</dbReference>
<accession>A0A239MNS9</accession>
<keyword evidence="1" id="KW-0732">Signal</keyword>
<evidence type="ECO:0000313" key="2">
    <source>
        <dbReference type="EMBL" id="SNT44371.1"/>
    </source>
</evidence>
<evidence type="ECO:0000313" key="3">
    <source>
        <dbReference type="Proteomes" id="UP000198280"/>
    </source>
</evidence>
<keyword evidence="3" id="KW-1185">Reference proteome</keyword>
<name>A0A239MNS9_9ACTN</name>